<evidence type="ECO:0000313" key="2">
    <source>
        <dbReference type="Proteomes" id="UP000071859"/>
    </source>
</evidence>
<comment type="caution">
    <text evidence="1">The sequence shown here is derived from an EMBL/GenBank/DDBJ whole genome shotgun (WGS) entry which is preliminary data.</text>
</comment>
<gene>
    <name evidence="1" type="ORF">AWB78_07144</name>
</gene>
<dbReference type="Proteomes" id="UP000071859">
    <property type="component" value="Unassembled WGS sequence"/>
</dbReference>
<dbReference type="EMBL" id="FCOX02000068">
    <property type="protein sequence ID" value="SAL04804.1"/>
    <property type="molecule type" value="Genomic_DNA"/>
</dbReference>
<name>A0A158EDB6_9BURK</name>
<keyword evidence="2" id="KW-1185">Reference proteome</keyword>
<organism evidence="1 2">
    <name type="scientific">Caballeronia calidae</name>
    <dbReference type="NCBI Taxonomy" id="1777139"/>
    <lineage>
        <taxon>Bacteria</taxon>
        <taxon>Pseudomonadati</taxon>
        <taxon>Pseudomonadota</taxon>
        <taxon>Betaproteobacteria</taxon>
        <taxon>Burkholderiales</taxon>
        <taxon>Burkholderiaceae</taxon>
        <taxon>Caballeronia</taxon>
    </lineage>
</organism>
<evidence type="ECO:0000313" key="1">
    <source>
        <dbReference type="EMBL" id="SAL04804.1"/>
    </source>
</evidence>
<dbReference type="AlphaFoldDB" id="A0A158EDB6"/>
<protein>
    <submittedName>
        <fullName evidence="1">Extracellular solute-binding protein</fullName>
    </submittedName>
</protein>
<reference evidence="1" key="1">
    <citation type="submission" date="2016-01" db="EMBL/GenBank/DDBJ databases">
        <authorList>
            <person name="Peeters C."/>
        </authorList>
    </citation>
    <scope>NUCLEOTIDE SEQUENCE</scope>
    <source>
        <strain evidence="1">LMG 29321</strain>
    </source>
</reference>
<proteinExistence type="predicted"/>
<accession>A0A158EDB6</accession>
<sequence>MGQAAAFVMHVRSDADAIDVVRTAGASDAYASTALGNRIVAERIGDLVVAVDHEAGENDNRAVAVGAFSFNM</sequence>